<dbReference type="GO" id="GO:0035770">
    <property type="term" value="C:ribonucleoprotein granule"/>
    <property type="evidence" value="ECO:0007669"/>
    <property type="project" value="TreeGrafter"/>
</dbReference>
<dbReference type="PANTHER" id="PTHR21228:SF40">
    <property type="entry name" value="LD45607P"/>
    <property type="match status" value="1"/>
</dbReference>
<dbReference type="GO" id="GO:0000963">
    <property type="term" value="P:mitochondrial RNA processing"/>
    <property type="evidence" value="ECO:0007669"/>
    <property type="project" value="TreeGrafter"/>
</dbReference>
<dbReference type="GO" id="GO:0044528">
    <property type="term" value="P:regulation of mitochondrial mRNA stability"/>
    <property type="evidence" value="ECO:0007669"/>
    <property type="project" value="TreeGrafter"/>
</dbReference>
<reference evidence="3" key="1">
    <citation type="submission" date="2014-09" db="EMBL/GenBank/DDBJ databases">
        <title>Coevolution between plastid and nuclear genomes in Geraniaceae.</title>
        <authorList>
            <person name="Zhang J."/>
            <person name="Ruhlman T.A."/>
            <person name="Sabir J."/>
            <person name="Blazier J.C."/>
            <person name="Jansen R.K."/>
        </authorList>
    </citation>
    <scope>NUCLEOTIDE SEQUENCE</scope>
</reference>
<dbReference type="InterPro" id="IPR050870">
    <property type="entry name" value="FAST_kinase"/>
</dbReference>
<feature type="domain" description="RAP" evidence="2">
    <location>
        <begin position="595"/>
        <end position="653"/>
    </location>
</feature>
<dbReference type="GO" id="GO:0009507">
    <property type="term" value="C:chloroplast"/>
    <property type="evidence" value="ECO:0007669"/>
    <property type="project" value="TreeGrafter"/>
</dbReference>
<name>A0A0G4APR7_9ROSI</name>
<evidence type="ECO:0000256" key="1">
    <source>
        <dbReference type="SAM" id="MobiDB-lite"/>
    </source>
</evidence>
<organism evidence="3">
    <name type="scientific">Geranium maderense</name>
    <dbReference type="NCBI Taxonomy" id="28964"/>
    <lineage>
        <taxon>Eukaryota</taxon>
        <taxon>Viridiplantae</taxon>
        <taxon>Streptophyta</taxon>
        <taxon>Embryophyta</taxon>
        <taxon>Tracheophyta</taxon>
        <taxon>Spermatophyta</taxon>
        <taxon>Magnoliopsida</taxon>
        <taxon>eudicotyledons</taxon>
        <taxon>Gunneridae</taxon>
        <taxon>Pentapetalae</taxon>
        <taxon>rosids</taxon>
        <taxon>malvids</taxon>
        <taxon>Geraniales</taxon>
        <taxon>Geraniaceae</taxon>
        <taxon>Geranium</taxon>
    </lineage>
</organism>
<evidence type="ECO:0000259" key="2">
    <source>
        <dbReference type="PROSITE" id="PS51286"/>
    </source>
</evidence>
<dbReference type="Gene3D" id="3.40.960.10">
    <property type="entry name" value="VSR Endonuclease"/>
    <property type="match status" value="1"/>
</dbReference>
<dbReference type="PROSITE" id="PS51286">
    <property type="entry name" value="RAP"/>
    <property type="match status" value="1"/>
</dbReference>
<dbReference type="GO" id="GO:1901259">
    <property type="term" value="P:chloroplast rRNA processing"/>
    <property type="evidence" value="ECO:0007669"/>
    <property type="project" value="TreeGrafter"/>
</dbReference>
<dbReference type="GO" id="GO:0005759">
    <property type="term" value="C:mitochondrial matrix"/>
    <property type="evidence" value="ECO:0007669"/>
    <property type="project" value="TreeGrafter"/>
</dbReference>
<dbReference type="Pfam" id="PF08373">
    <property type="entry name" value="RAP"/>
    <property type="match status" value="1"/>
</dbReference>
<dbReference type="PANTHER" id="PTHR21228">
    <property type="entry name" value="FAST LEU-RICH DOMAIN-CONTAINING"/>
    <property type="match status" value="1"/>
</dbReference>
<dbReference type="SMART" id="SM00952">
    <property type="entry name" value="RAP"/>
    <property type="match status" value="1"/>
</dbReference>
<dbReference type="AlphaFoldDB" id="A0A0G4APR7"/>
<sequence length="669" mass="75077">MDGLLLNTFPHQCCLKPFIFNPISAHSNHPSLKNSRTRKLGFGFVRLNCVSSSKDDSTSTRSSKIGSGVIDNGEEDPDMGWKLEFLGKVDLDDPQLKKKKKSRSGMLKESDRTGMEWCVRTRKAALKSIEEMGLTSSLEELVSTKKKKKKSTKSKKKPGSKEKLKFNKMGFEDSDGDMEEYGDMDDVDKALDEAGRLNSMASMMAGGDLEERRKKNMEDFVNKLSQFSGPSDRRKEINLNKDIVESETADEILAITAETIAAVERGLSPSPLSPLNIATALHRIAKSMEKVSMARNRRLEFARQRDMSMLVSVAMMALPECSAQGISNISWALSKIGGELLYLSEMDRVAEVALSKVGEFNSQNVANVAGAFASMQHSAPDLFSELSKRTSEIIYTFKEKELAQVLWGFASLYEPADILLETLDNAFKDADQFQCCFNEETSSHAQESSRAPALGGVPNSPRLKFNRDQLGNIAWSYAALGQLDRSFFSRVWTTLSHIDEQQISQQYREDVAFASQIYLVNQCLKLEYPHLQLSLRDDLEKKIAHAGKSKRFNEKVTSLFQKEVARLLVTTGLDWVKEYVVDGYTVDAVVVDKKIALEIDGPTHFSRNTVAPLGHTMLKRRYIAAAGWKVISLSHQEWEELQGEFEQLDYLRGILADAVDESWLKMEDQ</sequence>
<dbReference type="InterPro" id="IPR013584">
    <property type="entry name" value="RAP"/>
</dbReference>
<protein>
    <submittedName>
        <fullName evidence="3">AT2G31890-like protein</fullName>
    </submittedName>
</protein>
<dbReference type="GO" id="GO:0003723">
    <property type="term" value="F:RNA binding"/>
    <property type="evidence" value="ECO:0007669"/>
    <property type="project" value="TreeGrafter"/>
</dbReference>
<dbReference type="EMBL" id="KM461458">
    <property type="protein sequence ID" value="AKM76701.1"/>
    <property type="molecule type" value="mRNA"/>
</dbReference>
<accession>A0A0G4APR7</accession>
<evidence type="ECO:0000313" key="3">
    <source>
        <dbReference type="EMBL" id="AKM76701.1"/>
    </source>
</evidence>
<proteinExistence type="evidence at transcript level"/>
<feature type="region of interest" description="Disordered" evidence="1">
    <location>
        <begin position="52"/>
        <end position="75"/>
    </location>
</feature>